<dbReference type="GO" id="GO:0000160">
    <property type="term" value="P:phosphorelay signal transduction system"/>
    <property type="evidence" value="ECO:0007669"/>
    <property type="project" value="InterPro"/>
</dbReference>
<proteinExistence type="predicted"/>
<evidence type="ECO:0000259" key="2">
    <source>
        <dbReference type="PROSITE" id="PS50110"/>
    </source>
</evidence>
<dbReference type="InterPro" id="IPR011006">
    <property type="entry name" value="CheY-like_superfamily"/>
</dbReference>
<accession>A0A0B0EQQ9</accession>
<dbReference type="PROSITE" id="PS50110">
    <property type="entry name" value="RESPONSE_REGULATORY"/>
    <property type="match status" value="1"/>
</dbReference>
<dbReference type="EMBL" id="JRYO01000005">
    <property type="protein sequence ID" value="KHE94191.1"/>
    <property type="molecule type" value="Genomic_DNA"/>
</dbReference>
<comment type="caution">
    <text evidence="1">Lacks conserved residue(s) required for the propagation of feature annotation.</text>
</comment>
<feature type="domain" description="Response regulatory" evidence="2">
    <location>
        <begin position="1"/>
        <end position="45"/>
    </location>
</feature>
<evidence type="ECO:0000256" key="1">
    <source>
        <dbReference type="PROSITE-ProRule" id="PRU00169"/>
    </source>
</evidence>
<sequence length="59" mass="6534">MTKRLIITAYGSLETVKEAAKLGVVEMIGKPFKIQEIKDAIVRMFNENCASGDTERGKC</sequence>
<dbReference type="EC" id="2.7.-.-" evidence="3"/>
<gene>
    <name evidence="3" type="primary">spo0F_1</name>
    <name evidence="3" type="ORF">SCABRO_00029</name>
</gene>
<comment type="caution">
    <text evidence="3">The sequence shown here is derived from an EMBL/GenBank/DDBJ whole genome shotgun (WGS) entry which is preliminary data.</text>
</comment>
<keyword evidence="3" id="KW-0808">Transferase</keyword>
<protein>
    <submittedName>
        <fullName evidence="3">Sporulation initiation phosphotransferase F</fullName>
        <ecNumber evidence="3">2.7.-.-</ecNumber>
    </submittedName>
</protein>
<evidence type="ECO:0000313" key="4">
    <source>
        <dbReference type="Proteomes" id="UP000030652"/>
    </source>
</evidence>
<name>A0A0B0EQQ9_9BACT</name>
<dbReference type="Proteomes" id="UP000030652">
    <property type="component" value="Unassembled WGS sequence"/>
</dbReference>
<organism evidence="3 4">
    <name type="scientific">Candidatus Scalindua brodae</name>
    <dbReference type="NCBI Taxonomy" id="237368"/>
    <lineage>
        <taxon>Bacteria</taxon>
        <taxon>Pseudomonadati</taxon>
        <taxon>Planctomycetota</taxon>
        <taxon>Candidatus Brocadiia</taxon>
        <taxon>Candidatus Brocadiales</taxon>
        <taxon>Candidatus Scalinduaceae</taxon>
        <taxon>Candidatus Scalindua</taxon>
    </lineage>
</organism>
<dbReference type="GO" id="GO:0016740">
    <property type="term" value="F:transferase activity"/>
    <property type="evidence" value="ECO:0007669"/>
    <property type="project" value="UniProtKB-KW"/>
</dbReference>
<dbReference type="SUPFAM" id="SSF52172">
    <property type="entry name" value="CheY-like"/>
    <property type="match status" value="1"/>
</dbReference>
<dbReference type="AlphaFoldDB" id="A0A0B0EQQ9"/>
<evidence type="ECO:0000313" key="3">
    <source>
        <dbReference type="EMBL" id="KHE94191.1"/>
    </source>
</evidence>
<reference evidence="3 4" key="1">
    <citation type="submission" date="2014-10" db="EMBL/GenBank/DDBJ databases">
        <title>Draft genome of anammox bacterium scalindua brodae, obtained using differential coverage binning of sequence data from two enrichment reactors.</title>
        <authorList>
            <person name="Speth D.R."/>
            <person name="Russ L."/>
            <person name="Kartal B."/>
            <person name="Op den Camp H.J."/>
            <person name="Dutilh B.E."/>
            <person name="Jetten M.S."/>
        </authorList>
    </citation>
    <scope>NUCLEOTIDE SEQUENCE [LARGE SCALE GENOMIC DNA]</scope>
    <source>
        <strain evidence="3">RU1</strain>
    </source>
</reference>
<dbReference type="InterPro" id="IPR001789">
    <property type="entry name" value="Sig_transdc_resp-reg_receiver"/>
</dbReference>
<dbReference type="Gene3D" id="3.40.50.2300">
    <property type="match status" value="1"/>
</dbReference>